<dbReference type="FunFam" id="3.40.190.290:FF:000001">
    <property type="entry name" value="Transcriptional regulator, LysR family"/>
    <property type="match status" value="1"/>
</dbReference>
<protein>
    <submittedName>
        <fullName evidence="6">LysR family transcriptional regulator</fullName>
    </submittedName>
</protein>
<comment type="caution">
    <text evidence="6">The sequence shown here is derived from an EMBL/GenBank/DDBJ whole genome shotgun (WGS) entry which is preliminary data.</text>
</comment>
<dbReference type="InterPro" id="IPR000847">
    <property type="entry name" value="LysR_HTH_N"/>
</dbReference>
<gene>
    <name evidence="6" type="ORF">CAL29_25460</name>
</gene>
<dbReference type="EMBL" id="NEVM01000005">
    <property type="protein sequence ID" value="OZI31275.1"/>
    <property type="molecule type" value="Genomic_DNA"/>
</dbReference>
<dbReference type="OrthoDB" id="9026421at2"/>
<dbReference type="Gene3D" id="3.40.190.290">
    <property type="match status" value="1"/>
</dbReference>
<proteinExistence type="inferred from homology"/>
<comment type="similarity">
    <text evidence="1">Belongs to the LysR transcriptional regulatory family.</text>
</comment>
<dbReference type="InterPro" id="IPR036390">
    <property type="entry name" value="WH_DNA-bd_sf"/>
</dbReference>
<dbReference type="PROSITE" id="PS50931">
    <property type="entry name" value="HTH_LYSR"/>
    <property type="match status" value="1"/>
</dbReference>
<dbReference type="PANTHER" id="PTHR30537">
    <property type="entry name" value="HTH-TYPE TRANSCRIPTIONAL REGULATOR"/>
    <property type="match status" value="1"/>
</dbReference>
<dbReference type="GO" id="GO:0003700">
    <property type="term" value="F:DNA-binding transcription factor activity"/>
    <property type="evidence" value="ECO:0007669"/>
    <property type="project" value="InterPro"/>
</dbReference>
<dbReference type="GO" id="GO:0003677">
    <property type="term" value="F:DNA binding"/>
    <property type="evidence" value="ECO:0007669"/>
    <property type="project" value="UniProtKB-KW"/>
</dbReference>
<keyword evidence="4" id="KW-0804">Transcription</keyword>
<dbReference type="SUPFAM" id="SSF53850">
    <property type="entry name" value="Periplasmic binding protein-like II"/>
    <property type="match status" value="1"/>
</dbReference>
<dbReference type="PANTHER" id="PTHR30537:SF5">
    <property type="entry name" value="HTH-TYPE TRANSCRIPTIONAL ACTIVATOR TTDR-RELATED"/>
    <property type="match status" value="1"/>
</dbReference>
<dbReference type="RefSeq" id="WP_094855688.1">
    <property type="nucleotide sequence ID" value="NZ_NEVM01000005.1"/>
</dbReference>
<evidence type="ECO:0000313" key="7">
    <source>
        <dbReference type="Proteomes" id="UP000216020"/>
    </source>
</evidence>
<name>A0A261S270_9BORD</name>
<reference evidence="7" key="1">
    <citation type="submission" date="2017-05" db="EMBL/GenBank/DDBJ databases">
        <title>Complete and WGS of Bordetella genogroups.</title>
        <authorList>
            <person name="Spilker T."/>
            <person name="Lipuma J."/>
        </authorList>
    </citation>
    <scope>NUCLEOTIDE SEQUENCE [LARGE SCALE GENOMIC DNA]</scope>
    <source>
        <strain evidence="7">AU16122</strain>
    </source>
</reference>
<dbReference type="AlphaFoldDB" id="A0A261S270"/>
<dbReference type="CDD" id="cd08422">
    <property type="entry name" value="PBP2_CrgA_like"/>
    <property type="match status" value="1"/>
</dbReference>
<dbReference type="SUPFAM" id="SSF46785">
    <property type="entry name" value="Winged helix' DNA-binding domain"/>
    <property type="match status" value="1"/>
</dbReference>
<dbReference type="InterPro" id="IPR036388">
    <property type="entry name" value="WH-like_DNA-bd_sf"/>
</dbReference>
<dbReference type="Pfam" id="PF00126">
    <property type="entry name" value="HTH_1"/>
    <property type="match status" value="1"/>
</dbReference>
<dbReference type="Proteomes" id="UP000216020">
    <property type="component" value="Unassembled WGS sequence"/>
</dbReference>
<dbReference type="FunFam" id="1.10.10.10:FF:000001">
    <property type="entry name" value="LysR family transcriptional regulator"/>
    <property type="match status" value="1"/>
</dbReference>
<keyword evidence="3" id="KW-0238">DNA-binding</keyword>
<evidence type="ECO:0000313" key="6">
    <source>
        <dbReference type="EMBL" id="OZI31275.1"/>
    </source>
</evidence>
<dbReference type="InterPro" id="IPR005119">
    <property type="entry name" value="LysR_subst-bd"/>
</dbReference>
<organism evidence="6 7">
    <name type="scientific">Bordetella genomosp. 10</name>
    <dbReference type="NCBI Taxonomy" id="1416804"/>
    <lineage>
        <taxon>Bacteria</taxon>
        <taxon>Pseudomonadati</taxon>
        <taxon>Pseudomonadota</taxon>
        <taxon>Betaproteobacteria</taxon>
        <taxon>Burkholderiales</taxon>
        <taxon>Alcaligenaceae</taxon>
        <taxon>Bordetella</taxon>
    </lineage>
</organism>
<dbReference type="Gene3D" id="1.10.10.10">
    <property type="entry name" value="Winged helix-like DNA-binding domain superfamily/Winged helix DNA-binding domain"/>
    <property type="match status" value="1"/>
</dbReference>
<keyword evidence="7" id="KW-1185">Reference proteome</keyword>
<feature type="domain" description="HTH lysR-type" evidence="5">
    <location>
        <begin position="1"/>
        <end position="59"/>
    </location>
</feature>
<dbReference type="InterPro" id="IPR058163">
    <property type="entry name" value="LysR-type_TF_proteobact-type"/>
</dbReference>
<evidence type="ECO:0000259" key="5">
    <source>
        <dbReference type="PROSITE" id="PS50931"/>
    </source>
</evidence>
<evidence type="ECO:0000256" key="2">
    <source>
        <dbReference type="ARBA" id="ARBA00023015"/>
    </source>
</evidence>
<sequence>MDTHGAMRTFAKVVELGSFAAAADKLDQARSAVTRQVAFLEQRYGVRLLNRTTRKLGLTDAGQAFYDRIRPILADLDDLEQALQAEDSRPSGRLRVAAPVSFGVRHLGPAIADYIAAYPDVFIDLDLNDRVVDLVEEGYDVAVRIGSLPDSTLVARPLAPQALKVCASPAYLAAHGEPRHPEDLKRHRCLQYAYSRTGNEWRFEKDGQTHAVRVPTFLRANNGDILRTAAVAGHGIVLQPGFLVDTDIDAGRLVPLLRDYSHAPIAMYAVYPHRRYLTAKVRTFVAFLEARFCPAAPDR</sequence>
<accession>A0A261S270</accession>
<evidence type="ECO:0000256" key="4">
    <source>
        <dbReference type="ARBA" id="ARBA00023163"/>
    </source>
</evidence>
<dbReference type="Pfam" id="PF03466">
    <property type="entry name" value="LysR_substrate"/>
    <property type="match status" value="1"/>
</dbReference>
<evidence type="ECO:0000256" key="1">
    <source>
        <dbReference type="ARBA" id="ARBA00009437"/>
    </source>
</evidence>
<keyword evidence="2" id="KW-0805">Transcription regulation</keyword>
<evidence type="ECO:0000256" key="3">
    <source>
        <dbReference type="ARBA" id="ARBA00023125"/>
    </source>
</evidence>